<dbReference type="OrthoDB" id="7066694at2"/>
<name>A0A517STW5_9BACT</name>
<proteinExistence type="inferred from homology"/>
<evidence type="ECO:0000313" key="5">
    <source>
        <dbReference type="Proteomes" id="UP000315003"/>
    </source>
</evidence>
<dbReference type="Pfam" id="PF02597">
    <property type="entry name" value="ThiS"/>
    <property type="match status" value="1"/>
</dbReference>
<dbReference type="SUPFAM" id="SSF54285">
    <property type="entry name" value="MoaD/ThiS"/>
    <property type="match status" value="1"/>
</dbReference>
<keyword evidence="5" id="KW-1185">Reference proteome</keyword>
<dbReference type="Proteomes" id="UP000315003">
    <property type="component" value="Chromosome"/>
</dbReference>
<dbReference type="Gene3D" id="3.10.20.30">
    <property type="match status" value="1"/>
</dbReference>
<reference evidence="4 5" key="1">
    <citation type="submission" date="2019-02" db="EMBL/GenBank/DDBJ databases">
        <title>Deep-cultivation of Planctomycetes and their phenomic and genomic characterization uncovers novel biology.</title>
        <authorList>
            <person name="Wiegand S."/>
            <person name="Jogler M."/>
            <person name="Boedeker C."/>
            <person name="Pinto D."/>
            <person name="Vollmers J."/>
            <person name="Rivas-Marin E."/>
            <person name="Kohn T."/>
            <person name="Peeters S.H."/>
            <person name="Heuer A."/>
            <person name="Rast P."/>
            <person name="Oberbeckmann S."/>
            <person name="Bunk B."/>
            <person name="Jeske O."/>
            <person name="Meyerdierks A."/>
            <person name="Storesund J.E."/>
            <person name="Kallscheuer N."/>
            <person name="Luecker S."/>
            <person name="Lage O.M."/>
            <person name="Pohl T."/>
            <person name="Merkel B.J."/>
            <person name="Hornburger P."/>
            <person name="Mueller R.-W."/>
            <person name="Bruemmer F."/>
            <person name="Labrenz M."/>
            <person name="Spormann A.M."/>
            <person name="Op den Camp H."/>
            <person name="Overmann J."/>
            <person name="Amann R."/>
            <person name="Jetten M.S.M."/>
            <person name="Mascher T."/>
            <person name="Medema M.H."/>
            <person name="Devos D.P."/>
            <person name="Kaster A.-K."/>
            <person name="Ovreas L."/>
            <person name="Rohde M."/>
            <person name="Galperin M.Y."/>
            <person name="Jogler C."/>
        </authorList>
    </citation>
    <scope>NUCLEOTIDE SEQUENCE [LARGE SCALE GENOMIC DNA]</scope>
    <source>
        <strain evidence="4 5">SV_7m_r</strain>
    </source>
</reference>
<protein>
    <recommendedName>
        <fullName evidence="3">Molybdopterin synthase sulfur carrier subunit</fullName>
    </recommendedName>
</protein>
<dbReference type="InterPro" id="IPR044672">
    <property type="entry name" value="MOCS2A"/>
</dbReference>
<dbReference type="GO" id="GO:0000166">
    <property type="term" value="F:nucleotide binding"/>
    <property type="evidence" value="ECO:0007669"/>
    <property type="project" value="UniProtKB-KW"/>
</dbReference>
<dbReference type="UniPathway" id="UPA00344"/>
<evidence type="ECO:0000256" key="1">
    <source>
        <dbReference type="ARBA" id="ARBA00022741"/>
    </source>
</evidence>
<dbReference type="RefSeq" id="WP_145271528.1">
    <property type="nucleotide sequence ID" value="NZ_CP036272.1"/>
</dbReference>
<sequence length="89" mass="9451">MSETHAAINVQLFAKFREVAGCDQLQVVLPNGLPCTADQVLKQLAAQLPEVALLIPQCRLAIDDAYVAADHVIDDLNAQFAVIPPVSGG</sequence>
<dbReference type="GO" id="GO:1990133">
    <property type="term" value="C:molybdopterin adenylyltransferase complex"/>
    <property type="evidence" value="ECO:0007669"/>
    <property type="project" value="TreeGrafter"/>
</dbReference>
<dbReference type="EMBL" id="CP036272">
    <property type="protein sequence ID" value="QDT59564.1"/>
    <property type="molecule type" value="Genomic_DNA"/>
</dbReference>
<dbReference type="PANTHER" id="PTHR33359:SF1">
    <property type="entry name" value="MOLYBDOPTERIN SYNTHASE SULFUR CARRIER SUBUNIT"/>
    <property type="match status" value="1"/>
</dbReference>
<dbReference type="AlphaFoldDB" id="A0A517STW5"/>
<dbReference type="GO" id="GO:0006777">
    <property type="term" value="P:Mo-molybdopterin cofactor biosynthetic process"/>
    <property type="evidence" value="ECO:0007669"/>
    <property type="project" value="InterPro"/>
</dbReference>
<dbReference type="InterPro" id="IPR003749">
    <property type="entry name" value="ThiS/MoaD-like"/>
</dbReference>
<comment type="similarity">
    <text evidence="2">Belongs to the MoaD family.</text>
</comment>
<dbReference type="CDD" id="cd00754">
    <property type="entry name" value="Ubl_MoaD"/>
    <property type="match status" value="1"/>
</dbReference>
<keyword evidence="1" id="KW-0547">Nucleotide-binding</keyword>
<dbReference type="InterPro" id="IPR016155">
    <property type="entry name" value="Mopterin_synth/thiamin_S_b"/>
</dbReference>
<evidence type="ECO:0000256" key="3">
    <source>
        <dbReference type="ARBA" id="ARBA00024247"/>
    </source>
</evidence>
<organism evidence="4 5">
    <name type="scientific">Stieleria bergensis</name>
    <dbReference type="NCBI Taxonomy" id="2528025"/>
    <lineage>
        <taxon>Bacteria</taxon>
        <taxon>Pseudomonadati</taxon>
        <taxon>Planctomycetota</taxon>
        <taxon>Planctomycetia</taxon>
        <taxon>Pirellulales</taxon>
        <taxon>Pirellulaceae</taxon>
        <taxon>Stieleria</taxon>
    </lineage>
</organism>
<gene>
    <name evidence="4" type="ORF">SV7mr_20730</name>
</gene>
<dbReference type="PANTHER" id="PTHR33359">
    <property type="entry name" value="MOLYBDOPTERIN SYNTHASE SULFUR CARRIER SUBUNIT"/>
    <property type="match status" value="1"/>
</dbReference>
<evidence type="ECO:0000256" key="2">
    <source>
        <dbReference type="ARBA" id="ARBA00024200"/>
    </source>
</evidence>
<dbReference type="InterPro" id="IPR012675">
    <property type="entry name" value="Beta-grasp_dom_sf"/>
</dbReference>
<accession>A0A517STW5</accession>
<evidence type="ECO:0000313" key="4">
    <source>
        <dbReference type="EMBL" id="QDT59564.1"/>
    </source>
</evidence>